<dbReference type="RefSeq" id="WP_165101595.1">
    <property type="nucleotide sequence ID" value="NZ_CP049056.1"/>
</dbReference>
<keyword evidence="3" id="KW-1185">Reference proteome</keyword>
<evidence type="ECO:0000313" key="2">
    <source>
        <dbReference type="EMBL" id="QIE57163.1"/>
    </source>
</evidence>
<evidence type="ECO:0000313" key="3">
    <source>
        <dbReference type="Proteomes" id="UP000503336"/>
    </source>
</evidence>
<proteinExistence type="predicted"/>
<dbReference type="PANTHER" id="PTHR42815">
    <property type="entry name" value="FAD-BINDING, PUTATIVE (AFU_ORTHOLOGUE AFUA_6G07600)-RELATED"/>
    <property type="match status" value="1"/>
</dbReference>
<dbReference type="Proteomes" id="UP000503336">
    <property type="component" value="Chromosome"/>
</dbReference>
<dbReference type="InterPro" id="IPR012349">
    <property type="entry name" value="Split_barrel_FMN-bd"/>
</dbReference>
<reference evidence="2 3" key="1">
    <citation type="submission" date="2020-02" db="EMBL/GenBank/DDBJ databases">
        <title>complete genome sequence of Rhodobacteraceae bacterium.</title>
        <authorList>
            <person name="Park J."/>
            <person name="Kim Y.-S."/>
            <person name="Kim K.-H."/>
        </authorList>
    </citation>
    <scope>NUCLEOTIDE SEQUENCE [LARGE SCALE GENOMIC DNA]</scope>
    <source>
        <strain evidence="2 3">RR4-56</strain>
    </source>
</reference>
<dbReference type="NCBIfam" id="TIGR04025">
    <property type="entry name" value="PPOX_FMN_DR2398"/>
    <property type="match status" value="1"/>
</dbReference>
<name>A0A7M3T582_9RHOB</name>
<protein>
    <submittedName>
        <fullName evidence="2">Pyridoxamine 5'-phosphate oxidase family protein</fullName>
    </submittedName>
</protein>
<dbReference type="InterPro" id="IPR024029">
    <property type="entry name" value="Pyridox_Oxase_FMN-dep"/>
</dbReference>
<dbReference type="SUPFAM" id="SSF50475">
    <property type="entry name" value="FMN-binding split barrel"/>
    <property type="match status" value="1"/>
</dbReference>
<dbReference type="PANTHER" id="PTHR42815:SF2">
    <property type="entry name" value="FAD-BINDING, PUTATIVE (AFU_ORTHOLOGUE AFUA_6G07600)-RELATED"/>
    <property type="match status" value="1"/>
</dbReference>
<organism evidence="2 3">
    <name type="scientific">Pikeienuella piscinae</name>
    <dbReference type="NCBI Taxonomy" id="2748098"/>
    <lineage>
        <taxon>Bacteria</taxon>
        <taxon>Pseudomonadati</taxon>
        <taxon>Pseudomonadota</taxon>
        <taxon>Alphaproteobacteria</taxon>
        <taxon>Rhodobacterales</taxon>
        <taxon>Paracoccaceae</taxon>
        <taxon>Pikeienuella</taxon>
    </lineage>
</organism>
<accession>A0A7M3T582</accession>
<dbReference type="Pfam" id="PF01243">
    <property type="entry name" value="PNPOx_N"/>
    <property type="match status" value="1"/>
</dbReference>
<dbReference type="KEGG" id="hdh:G5B40_17985"/>
<dbReference type="AlphaFoldDB" id="A0A7M3T582"/>
<feature type="domain" description="Pyridoxamine 5'-phosphate oxidase N-terminal" evidence="1">
    <location>
        <begin position="29"/>
        <end position="148"/>
    </location>
</feature>
<dbReference type="InterPro" id="IPR011576">
    <property type="entry name" value="Pyridox_Oxase_N"/>
</dbReference>
<dbReference type="Gene3D" id="2.30.110.10">
    <property type="entry name" value="Electron Transport, Fmn-binding Protein, Chain A"/>
    <property type="match status" value="1"/>
</dbReference>
<sequence length="201" mass="22886">MQITTEAALRAIYGEPMEIAAAKEIDHLDRHCRRWFELSPFALIATSDGAKLDVSPKGDAPGLCKVEDDKHLLVPDWPGNNRIDGLTNIVRHPHVGLLSLIPNVKETLRVNGVASIHDDEPLRALFETKGRLPITVLRIAVEEVFLHCSRSFLRARMWAPESWPQRDELPSMGEMIRDHSRKDVPQLTPDELDRRYADRLY</sequence>
<dbReference type="EMBL" id="CP049056">
    <property type="protein sequence ID" value="QIE57163.1"/>
    <property type="molecule type" value="Genomic_DNA"/>
</dbReference>
<evidence type="ECO:0000259" key="1">
    <source>
        <dbReference type="Pfam" id="PF01243"/>
    </source>
</evidence>
<gene>
    <name evidence="2" type="ORF">G5B40_17985</name>
</gene>